<evidence type="ECO:0000256" key="1">
    <source>
        <dbReference type="SAM" id="SignalP"/>
    </source>
</evidence>
<dbReference type="AlphaFoldDB" id="A0A131YCU9"/>
<keyword evidence="1" id="KW-0732">Signal</keyword>
<proteinExistence type="predicted"/>
<reference evidence="2" key="1">
    <citation type="journal article" date="2016" name="Ticks Tick Borne Dis.">
        <title>De novo assembly and annotation of the salivary gland transcriptome of Rhipicephalus appendiculatus male and female ticks during blood feeding.</title>
        <authorList>
            <person name="de Castro M.H."/>
            <person name="de Klerk D."/>
            <person name="Pienaar R."/>
            <person name="Latif A.A."/>
            <person name="Rees D.J."/>
            <person name="Mans B.J."/>
        </authorList>
    </citation>
    <scope>NUCLEOTIDE SEQUENCE</scope>
    <source>
        <tissue evidence="2">Salivary glands</tissue>
    </source>
</reference>
<evidence type="ECO:0000313" key="2">
    <source>
        <dbReference type="EMBL" id="JAP76292.1"/>
    </source>
</evidence>
<accession>A0A131YCU9</accession>
<dbReference type="EMBL" id="GEDV01012265">
    <property type="protein sequence ID" value="JAP76292.1"/>
    <property type="molecule type" value="Transcribed_RNA"/>
</dbReference>
<feature type="chain" id="PRO_5007284611" description="Secreted protein" evidence="1">
    <location>
        <begin position="19"/>
        <end position="101"/>
    </location>
</feature>
<feature type="signal peptide" evidence="1">
    <location>
        <begin position="1"/>
        <end position="18"/>
    </location>
</feature>
<evidence type="ECO:0008006" key="3">
    <source>
        <dbReference type="Google" id="ProtNLM"/>
    </source>
</evidence>
<sequence>MWLLCAMHLHALVTSTRAARDWSVCSTRFAALVTRKPRVTVGIVRQGLFTFIWHLCTMVDRSVPCQSCVLCHALSFFFFLGSAPGLEKGAPRRDSSDMYIT</sequence>
<protein>
    <recommendedName>
        <fullName evidence="3">Secreted protein</fullName>
    </recommendedName>
</protein>
<organism evidence="2">
    <name type="scientific">Rhipicephalus appendiculatus</name>
    <name type="common">Brown ear tick</name>
    <dbReference type="NCBI Taxonomy" id="34631"/>
    <lineage>
        <taxon>Eukaryota</taxon>
        <taxon>Metazoa</taxon>
        <taxon>Ecdysozoa</taxon>
        <taxon>Arthropoda</taxon>
        <taxon>Chelicerata</taxon>
        <taxon>Arachnida</taxon>
        <taxon>Acari</taxon>
        <taxon>Parasitiformes</taxon>
        <taxon>Ixodida</taxon>
        <taxon>Ixodoidea</taxon>
        <taxon>Ixodidae</taxon>
        <taxon>Rhipicephalinae</taxon>
        <taxon>Rhipicephalus</taxon>
        <taxon>Rhipicephalus</taxon>
    </lineage>
</organism>
<name>A0A131YCU9_RHIAP</name>